<dbReference type="Proteomes" id="UP001159363">
    <property type="component" value="Chromosome 5"/>
</dbReference>
<accession>A0ABQ9HD59</accession>
<dbReference type="EMBL" id="JARBHB010000006">
    <property type="protein sequence ID" value="KAJ8882187.1"/>
    <property type="molecule type" value="Genomic_DNA"/>
</dbReference>
<evidence type="ECO:0000313" key="2">
    <source>
        <dbReference type="EMBL" id="KAJ8882187.1"/>
    </source>
</evidence>
<gene>
    <name evidence="2" type="ORF">PR048_018675</name>
</gene>
<name>A0ABQ9HD59_9NEOP</name>
<organism evidence="2 3">
    <name type="scientific">Dryococelus australis</name>
    <dbReference type="NCBI Taxonomy" id="614101"/>
    <lineage>
        <taxon>Eukaryota</taxon>
        <taxon>Metazoa</taxon>
        <taxon>Ecdysozoa</taxon>
        <taxon>Arthropoda</taxon>
        <taxon>Hexapoda</taxon>
        <taxon>Insecta</taxon>
        <taxon>Pterygota</taxon>
        <taxon>Neoptera</taxon>
        <taxon>Polyneoptera</taxon>
        <taxon>Phasmatodea</taxon>
        <taxon>Verophasmatodea</taxon>
        <taxon>Anareolatae</taxon>
        <taxon>Phasmatidae</taxon>
        <taxon>Eurycanthinae</taxon>
        <taxon>Dryococelus</taxon>
    </lineage>
</organism>
<feature type="compositionally biased region" description="Basic and acidic residues" evidence="1">
    <location>
        <begin position="533"/>
        <end position="561"/>
    </location>
</feature>
<proteinExistence type="predicted"/>
<sequence length="801" mass="89845">MVQRAAVTERLDCSPLTKTNWVQFPTGSLLDIRIRDQSRRGKRGAERTLLIAVKYGPSAAIEEILGEIKRQPPCVISLRAPACVHAWLSLQRPFPLSMPVVRSPFGSSWQLPLSCSYEFETTCEPDSTILRIFDPQLCIHWLLLQLVYRFTSDQVARDSADLKRKTYEGPNFSWEEGGARKGNTPQTKCKENRSKNAPYRPNKAKEKRNGQLPLPSPPPPSKGGLLSPTEKLSHHIKSHAGAIAYVLDTLSLQTNTCMSFRRKRWFLDNCSMRTICTNSVMLLNKPAPRVGCVRLWELAVRLIGYCVLRKVRYWLAWWLASFRQTCRYATPRSQGRLQFSTYSSRSWGVPDVRFVIGWPGGLRAFVKHVSMQLLAAKVDYSSLHTRAEHGGYPLSDWLCEALGAGLQADWLLRGAEGSLLVSDAILLASVCGWSSRSKQLFHLRVLKFSVQFPRLENNLRGPFTATSIFSVVLLYFYFQDIPPPRANKAQPALQFEYVIGLHRGVGRPHDLAEHVAGDEVLLVVAEDRNLLRHSSRDTPGGRRLSGERHRVEGGSERREAESTGAEFTARNKIATRELGCRIAGDQHELLLQFPRERFFPHALSPIYSSATQSDEAKGSDDIKFRRHVLVFSNVISDIVSAASQLLLVASDMNCDWLVRYDATSLRVASRSMRCDELQPIIALTLATGAESVDERRTLVTLVAGDGTENINIFLVTDDKRQGNRRPLAGDNPSLYCENRGKKSVSGVSNRIASPMRVIEVIMEQRRNEGAGETGDPREDPLTNGIVRYDSHLQKSGDPARD</sequence>
<feature type="region of interest" description="Disordered" evidence="1">
    <location>
        <begin position="173"/>
        <end position="229"/>
    </location>
</feature>
<feature type="region of interest" description="Disordered" evidence="1">
    <location>
        <begin position="763"/>
        <end position="801"/>
    </location>
</feature>
<feature type="compositionally biased region" description="Basic and acidic residues" evidence="1">
    <location>
        <begin position="763"/>
        <end position="780"/>
    </location>
</feature>
<reference evidence="2 3" key="1">
    <citation type="submission" date="2023-02" db="EMBL/GenBank/DDBJ databases">
        <title>LHISI_Scaffold_Assembly.</title>
        <authorList>
            <person name="Stuart O.P."/>
            <person name="Cleave R."/>
            <person name="Magrath M.J.L."/>
            <person name="Mikheyev A.S."/>
        </authorList>
    </citation>
    <scope>NUCLEOTIDE SEQUENCE [LARGE SCALE GENOMIC DNA]</scope>
    <source>
        <strain evidence="2">Daus_M_001</strain>
        <tissue evidence="2">Leg muscle</tissue>
    </source>
</reference>
<keyword evidence="3" id="KW-1185">Reference proteome</keyword>
<evidence type="ECO:0000256" key="1">
    <source>
        <dbReference type="SAM" id="MobiDB-lite"/>
    </source>
</evidence>
<feature type="region of interest" description="Disordered" evidence="1">
    <location>
        <begin position="533"/>
        <end position="565"/>
    </location>
</feature>
<feature type="compositionally biased region" description="Basic and acidic residues" evidence="1">
    <location>
        <begin position="788"/>
        <end position="801"/>
    </location>
</feature>
<protein>
    <submittedName>
        <fullName evidence="2">Uncharacterized protein</fullName>
    </submittedName>
</protein>
<evidence type="ECO:0000313" key="3">
    <source>
        <dbReference type="Proteomes" id="UP001159363"/>
    </source>
</evidence>
<comment type="caution">
    <text evidence="2">The sequence shown here is derived from an EMBL/GenBank/DDBJ whole genome shotgun (WGS) entry which is preliminary data.</text>
</comment>